<accession>A0AAW8YKG3</accession>
<protein>
    <submittedName>
        <fullName evidence="3">Uncharacterized protein</fullName>
    </submittedName>
</protein>
<dbReference type="AlphaFoldDB" id="A0AAW8YKG3"/>
<name>A0AAW8YKG3_PEDAC</name>
<feature type="coiled-coil region" evidence="1">
    <location>
        <begin position="119"/>
        <end position="156"/>
    </location>
</feature>
<comment type="caution">
    <text evidence="3">The sequence shown here is derived from an EMBL/GenBank/DDBJ whole genome shotgun (WGS) entry which is preliminary data.</text>
</comment>
<evidence type="ECO:0000256" key="1">
    <source>
        <dbReference type="SAM" id="Coils"/>
    </source>
</evidence>
<dbReference type="Proteomes" id="UP001280897">
    <property type="component" value="Unassembled WGS sequence"/>
</dbReference>
<evidence type="ECO:0000313" key="3">
    <source>
        <dbReference type="EMBL" id="MDV2622032.1"/>
    </source>
</evidence>
<keyword evidence="1" id="KW-0175">Coiled coil</keyword>
<feature type="transmembrane region" description="Helical" evidence="2">
    <location>
        <begin position="190"/>
        <end position="212"/>
    </location>
</feature>
<keyword evidence="2" id="KW-0472">Membrane</keyword>
<dbReference type="GeneID" id="57364949"/>
<reference evidence="3" key="2">
    <citation type="submission" date="2023-10" db="EMBL/GenBank/DDBJ databases">
        <authorList>
            <person name="Khurajog B."/>
        </authorList>
    </citation>
    <scope>NUCLEOTIDE SEQUENCE</scope>
    <source>
        <strain evidence="3">BF9</strain>
    </source>
</reference>
<organism evidence="3 4">
    <name type="scientific">Pediococcus acidilactici</name>
    <dbReference type="NCBI Taxonomy" id="1254"/>
    <lineage>
        <taxon>Bacteria</taxon>
        <taxon>Bacillati</taxon>
        <taxon>Bacillota</taxon>
        <taxon>Bacilli</taxon>
        <taxon>Lactobacillales</taxon>
        <taxon>Lactobacillaceae</taxon>
        <taxon>Pediococcus</taxon>
        <taxon>Pediococcus acidilactici group</taxon>
    </lineage>
</organism>
<sequence length="311" mass="35386">MVNEEQLLASLFEDEMGPEKMDLYVVTMYLQKKQITVDYPGITHYVYTHYDDVKMDDDDNRNTNEASLFWQANLDQMKKTISGLEDQVDEAKKYEALKEVPDKIKNHIKLALEQYKTFFDEINQVREEAKNTTAKLEKATQDLSDAQEKLEGTQNQFISILGIFSALIFGLFGGFDAFKEIFTNVKKAPLSSTLIAGSILMMGLLVLIFLLIQSIGVLSGKTYLACGCSNTKECTHSFVDRYPLFITSLDIFGLIFLSGVLVHLSNIHGFWFKNLKFNRYASYIVFGAILLLIGRIGVIFKAKKKEEKENI</sequence>
<keyword evidence="2" id="KW-1133">Transmembrane helix</keyword>
<dbReference type="RefSeq" id="WP_056985232.1">
    <property type="nucleotide sequence ID" value="NZ_CP035154.1"/>
</dbReference>
<feature type="transmembrane region" description="Helical" evidence="2">
    <location>
        <begin position="157"/>
        <end position="178"/>
    </location>
</feature>
<dbReference type="EMBL" id="JAWJAV010000008">
    <property type="protein sequence ID" value="MDV2622032.1"/>
    <property type="molecule type" value="Genomic_DNA"/>
</dbReference>
<proteinExistence type="predicted"/>
<gene>
    <name evidence="3" type="ORF">R0G89_09935</name>
</gene>
<reference evidence="3" key="1">
    <citation type="journal article" date="2023" name="PeerJ">
        <title>Selection and evaluation of lactic acid bacteria from chicken feces in Thailand as potential probiotics.</title>
        <authorList>
            <person name="Khurajog B."/>
            <person name="Disastra Y."/>
            <person name="Lawwyne L.D."/>
            <person name="Sirichokchatchawan W."/>
            <person name="Niyomtham W."/>
            <person name="Yindee J."/>
            <person name="Hampson D.J."/>
            <person name="Prapasarakul N."/>
        </authorList>
    </citation>
    <scope>NUCLEOTIDE SEQUENCE</scope>
    <source>
        <strain evidence="3">BF9</strain>
    </source>
</reference>
<evidence type="ECO:0000256" key="2">
    <source>
        <dbReference type="SAM" id="Phobius"/>
    </source>
</evidence>
<feature type="transmembrane region" description="Helical" evidence="2">
    <location>
        <begin position="242"/>
        <end position="260"/>
    </location>
</feature>
<keyword evidence="2" id="KW-0812">Transmembrane</keyword>
<feature type="transmembrane region" description="Helical" evidence="2">
    <location>
        <begin position="280"/>
        <end position="300"/>
    </location>
</feature>
<evidence type="ECO:0000313" key="4">
    <source>
        <dbReference type="Proteomes" id="UP001280897"/>
    </source>
</evidence>